<dbReference type="PANTHER" id="PTHR42060:SF1">
    <property type="entry name" value="NHL REPEAT-CONTAINING PROTEIN"/>
    <property type="match status" value="1"/>
</dbReference>
<dbReference type="AlphaFoldDB" id="A0A6A6JK40"/>
<feature type="signal peptide" evidence="1">
    <location>
        <begin position="1"/>
        <end position="22"/>
    </location>
</feature>
<dbReference type="InterPro" id="IPR011042">
    <property type="entry name" value="6-blade_b-propeller_TolB-like"/>
</dbReference>
<keyword evidence="3" id="KW-1185">Reference proteome</keyword>
<dbReference type="PANTHER" id="PTHR42060">
    <property type="entry name" value="NHL REPEAT-CONTAINING PROTEIN-RELATED"/>
    <property type="match status" value="1"/>
</dbReference>
<sequence>MYRATLADLLLTAACFVPPTFQAVIPRSTMRIVYQFPNKGTWIENVATRSNGDLLVTLLSAPELHSISPLSNDPTQTLIHSFAGTPGITSLLGITELEDDVFAFVAGNATQPGSWSIWQADLRRSGHKHGKASVSKIADVPTGNLLNGMTKLKERTVLIADSMAGNVIKLDTGTGKSEVILDDVTMKPTAIPRFISGINGIKLLGDHFYYTNSFTGKLHRIRIDLESGKAIGAAETVASDLVDNDDFAILENGTAFVVRDNYNVVERVEPDGTHKIFAGSIDSSGMAGPTAATIGRTARDRNVLYVVTNGGMRAPVGGEVVPGRVVAISYE</sequence>
<gene>
    <name evidence="2" type="ORF">EI97DRAFT_494852</name>
</gene>
<proteinExistence type="predicted"/>
<evidence type="ECO:0000313" key="3">
    <source>
        <dbReference type="Proteomes" id="UP000800097"/>
    </source>
</evidence>
<evidence type="ECO:0008006" key="4">
    <source>
        <dbReference type="Google" id="ProtNLM"/>
    </source>
</evidence>
<dbReference type="RefSeq" id="XP_033652788.1">
    <property type="nucleotide sequence ID" value="XM_033802407.1"/>
</dbReference>
<dbReference type="GeneID" id="54555582"/>
<dbReference type="OrthoDB" id="9977941at2759"/>
<evidence type="ECO:0000313" key="2">
    <source>
        <dbReference type="EMBL" id="KAF2275249.1"/>
    </source>
</evidence>
<dbReference type="Gene3D" id="2.120.10.30">
    <property type="entry name" value="TolB, C-terminal domain"/>
    <property type="match status" value="1"/>
</dbReference>
<keyword evidence="1" id="KW-0732">Signal</keyword>
<name>A0A6A6JK40_WESOR</name>
<dbReference type="Proteomes" id="UP000800097">
    <property type="component" value="Unassembled WGS sequence"/>
</dbReference>
<accession>A0A6A6JK40</accession>
<dbReference type="EMBL" id="ML986498">
    <property type="protein sequence ID" value="KAF2275249.1"/>
    <property type="molecule type" value="Genomic_DNA"/>
</dbReference>
<organism evidence="2 3">
    <name type="scientific">Westerdykella ornata</name>
    <dbReference type="NCBI Taxonomy" id="318751"/>
    <lineage>
        <taxon>Eukaryota</taxon>
        <taxon>Fungi</taxon>
        <taxon>Dikarya</taxon>
        <taxon>Ascomycota</taxon>
        <taxon>Pezizomycotina</taxon>
        <taxon>Dothideomycetes</taxon>
        <taxon>Pleosporomycetidae</taxon>
        <taxon>Pleosporales</taxon>
        <taxon>Sporormiaceae</taxon>
        <taxon>Westerdykella</taxon>
    </lineage>
</organism>
<dbReference type="InterPro" id="IPR052998">
    <property type="entry name" value="Hetero-Diels-Alderase-like"/>
</dbReference>
<protein>
    <recommendedName>
        <fullName evidence="4">Calcium-dependent phosphotriesterase</fullName>
    </recommendedName>
</protein>
<feature type="chain" id="PRO_5025621010" description="Calcium-dependent phosphotriesterase" evidence="1">
    <location>
        <begin position="23"/>
        <end position="331"/>
    </location>
</feature>
<reference evidence="2" key="1">
    <citation type="journal article" date="2020" name="Stud. Mycol.">
        <title>101 Dothideomycetes genomes: a test case for predicting lifestyles and emergence of pathogens.</title>
        <authorList>
            <person name="Haridas S."/>
            <person name="Albert R."/>
            <person name="Binder M."/>
            <person name="Bloem J."/>
            <person name="Labutti K."/>
            <person name="Salamov A."/>
            <person name="Andreopoulos B."/>
            <person name="Baker S."/>
            <person name="Barry K."/>
            <person name="Bills G."/>
            <person name="Bluhm B."/>
            <person name="Cannon C."/>
            <person name="Castanera R."/>
            <person name="Culley D."/>
            <person name="Daum C."/>
            <person name="Ezra D."/>
            <person name="Gonzalez J."/>
            <person name="Henrissat B."/>
            <person name="Kuo A."/>
            <person name="Liang C."/>
            <person name="Lipzen A."/>
            <person name="Lutzoni F."/>
            <person name="Magnuson J."/>
            <person name="Mondo S."/>
            <person name="Nolan M."/>
            <person name="Ohm R."/>
            <person name="Pangilinan J."/>
            <person name="Park H.-J."/>
            <person name="Ramirez L."/>
            <person name="Alfaro M."/>
            <person name="Sun H."/>
            <person name="Tritt A."/>
            <person name="Yoshinaga Y."/>
            <person name="Zwiers L.-H."/>
            <person name="Turgeon B."/>
            <person name="Goodwin S."/>
            <person name="Spatafora J."/>
            <person name="Crous P."/>
            <person name="Grigoriev I."/>
        </authorList>
    </citation>
    <scope>NUCLEOTIDE SEQUENCE</scope>
    <source>
        <strain evidence="2">CBS 379.55</strain>
    </source>
</reference>
<evidence type="ECO:0000256" key="1">
    <source>
        <dbReference type="SAM" id="SignalP"/>
    </source>
</evidence>
<dbReference type="SUPFAM" id="SSF63829">
    <property type="entry name" value="Calcium-dependent phosphotriesterase"/>
    <property type="match status" value="1"/>
</dbReference>